<evidence type="ECO:0000256" key="4">
    <source>
        <dbReference type="ARBA" id="ARBA00022475"/>
    </source>
</evidence>
<keyword evidence="3" id="KW-0813">Transport</keyword>
<feature type="transmembrane region" description="Helical" evidence="9">
    <location>
        <begin position="282"/>
        <end position="310"/>
    </location>
</feature>
<feature type="transmembrane region" description="Helical" evidence="9">
    <location>
        <begin position="343"/>
        <end position="361"/>
    </location>
</feature>
<protein>
    <submittedName>
        <fullName evidence="10">Predicted PurR-regulated permease PerM</fullName>
    </submittedName>
</protein>
<evidence type="ECO:0000313" key="10">
    <source>
        <dbReference type="EMBL" id="SHI07866.1"/>
    </source>
</evidence>
<feature type="transmembrane region" description="Helical" evidence="9">
    <location>
        <begin position="316"/>
        <end position="336"/>
    </location>
</feature>
<evidence type="ECO:0000256" key="6">
    <source>
        <dbReference type="ARBA" id="ARBA00022989"/>
    </source>
</evidence>
<feature type="region of interest" description="Disordered" evidence="8">
    <location>
        <begin position="178"/>
        <end position="207"/>
    </location>
</feature>
<sequence>MPERLFLWKSARAHLIAISRKFFGDYPGYGKQMRPVIRQPFKARTTEELMALLSAVATAILAVIIIAMLYFGREIFVPIALAILLSFVLAPLVEMLQGIHVPRGLAVVSVVILAFALIFAMGSLLATQLTQLAGDLPRYQSTISEKIHSFRDTKAGRGTLERASDMLKDLSKEIDKPKDAASAPASGSIASSNAPGPQAPVPVEVRQPDPGALESLRTLISPLVHPLATTGIIIIFVIFILLQREDLRNRLIRLAGSYDLQRTTAALDDAAARLSRLFLTQLIVNAAFGVVIGTGLWLIGVPSAILWGILAAVLRFVPYIGAVIAAAFPLALAVAVDPGWSMLLWTLALFLVVEPVVGHVIEPMVYGRSTGLSPVAVVASATFWTALWGPIGLVLATPLTVCLVVLGRHVERLEFLDVMFGDRPALSPPEIFYQRMLAGDPTEAAEKAEQFLKERSLASYYDEVALKGLQLAQADAERGALDPERLRKIRDAVSEFASDVSDQDDRPPAKADSTTDAEASSAVESVAENAAHENLPILSKEDLPPEWQGEHPVLCVAGRSLIDEAAAIMLAQLSTAHGLAARVEGAEALSTTNVFRLETAGVAVVCLVYLDASGPAHMRYSVRRLRRKLPKATIILGCWVKDIDPAALELLREGAKADLAAASLGEAVKLCIEATGVEDQRHAAFKQERSTTAAA</sequence>
<accession>A0A1M5Y7B4</accession>
<feature type="region of interest" description="Disordered" evidence="8">
    <location>
        <begin position="497"/>
        <end position="518"/>
    </location>
</feature>
<dbReference type="EMBL" id="LT670817">
    <property type="protein sequence ID" value="SHI07866.1"/>
    <property type="molecule type" value="Genomic_DNA"/>
</dbReference>
<evidence type="ECO:0000256" key="7">
    <source>
        <dbReference type="ARBA" id="ARBA00023136"/>
    </source>
</evidence>
<organism evidence="10 11">
    <name type="scientific">Bradyrhizobium erythrophlei</name>
    <dbReference type="NCBI Taxonomy" id="1437360"/>
    <lineage>
        <taxon>Bacteria</taxon>
        <taxon>Pseudomonadati</taxon>
        <taxon>Pseudomonadota</taxon>
        <taxon>Alphaproteobacteria</taxon>
        <taxon>Hyphomicrobiales</taxon>
        <taxon>Nitrobacteraceae</taxon>
        <taxon>Bradyrhizobium</taxon>
    </lineage>
</organism>
<keyword evidence="4" id="KW-1003">Cell membrane</keyword>
<dbReference type="GO" id="GO:0005886">
    <property type="term" value="C:plasma membrane"/>
    <property type="evidence" value="ECO:0007669"/>
    <property type="project" value="UniProtKB-SubCell"/>
</dbReference>
<evidence type="ECO:0000256" key="3">
    <source>
        <dbReference type="ARBA" id="ARBA00022448"/>
    </source>
</evidence>
<gene>
    <name evidence="10" type="ORF">SAMN05443248_7995</name>
</gene>
<feature type="compositionally biased region" description="Low complexity" evidence="8">
    <location>
        <begin position="180"/>
        <end position="196"/>
    </location>
</feature>
<evidence type="ECO:0000256" key="2">
    <source>
        <dbReference type="ARBA" id="ARBA00009773"/>
    </source>
</evidence>
<dbReference type="PANTHER" id="PTHR21716:SF53">
    <property type="entry name" value="PERMEASE PERM-RELATED"/>
    <property type="match status" value="1"/>
</dbReference>
<feature type="transmembrane region" description="Helical" evidence="9">
    <location>
        <begin position="223"/>
        <end position="242"/>
    </location>
</feature>
<proteinExistence type="inferred from homology"/>
<dbReference type="PANTHER" id="PTHR21716">
    <property type="entry name" value="TRANSMEMBRANE PROTEIN"/>
    <property type="match status" value="1"/>
</dbReference>
<dbReference type="Pfam" id="PF01594">
    <property type="entry name" value="AI-2E_transport"/>
    <property type="match status" value="2"/>
</dbReference>
<keyword evidence="7 9" id="KW-0472">Membrane</keyword>
<comment type="similarity">
    <text evidence="2">Belongs to the autoinducer-2 exporter (AI-2E) (TC 2.A.86) family.</text>
</comment>
<name>A0A1M5Y7B4_9BRAD</name>
<comment type="subcellular location">
    <subcellularLocation>
        <location evidence="1">Cell membrane</location>
        <topology evidence="1">Multi-pass membrane protein</topology>
    </subcellularLocation>
</comment>
<dbReference type="InterPro" id="IPR002549">
    <property type="entry name" value="AI-2E-like"/>
</dbReference>
<evidence type="ECO:0000256" key="5">
    <source>
        <dbReference type="ARBA" id="ARBA00022692"/>
    </source>
</evidence>
<evidence type="ECO:0000313" key="11">
    <source>
        <dbReference type="Proteomes" id="UP000189796"/>
    </source>
</evidence>
<feature type="transmembrane region" description="Helical" evidence="9">
    <location>
        <begin position="49"/>
        <end position="69"/>
    </location>
</feature>
<dbReference type="AlphaFoldDB" id="A0A1M5Y7B4"/>
<evidence type="ECO:0000256" key="9">
    <source>
        <dbReference type="SAM" id="Phobius"/>
    </source>
</evidence>
<evidence type="ECO:0000256" key="8">
    <source>
        <dbReference type="SAM" id="MobiDB-lite"/>
    </source>
</evidence>
<reference evidence="10 11" key="1">
    <citation type="submission" date="2016-11" db="EMBL/GenBank/DDBJ databases">
        <authorList>
            <person name="Jaros S."/>
            <person name="Januszkiewicz K."/>
            <person name="Wedrychowicz H."/>
        </authorList>
    </citation>
    <scope>NUCLEOTIDE SEQUENCE [LARGE SCALE GENOMIC DNA]</scope>
    <source>
        <strain evidence="10 11">GAS138</strain>
    </source>
</reference>
<keyword evidence="5 9" id="KW-0812">Transmembrane</keyword>
<feature type="transmembrane region" description="Helical" evidence="9">
    <location>
        <begin position="105"/>
        <end position="126"/>
    </location>
</feature>
<evidence type="ECO:0000256" key="1">
    <source>
        <dbReference type="ARBA" id="ARBA00004651"/>
    </source>
</evidence>
<feature type="transmembrane region" description="Helical" evidence="9">
    <location>
        <begin position="381"/>
        <end position="406"/>
    </location>
</feature>
<dbReference type="Proteomes" id="UP000189796">
    <property type="component" value="Chromosome I"/>
</dbReference>
<keyword evidence="6 9" id="KW-1133">Transmembrane helix</keyword>
<dbReference type="GO" id="GO:0055085">
    <property type="term" value="P:transmembrane transport"/>
    <property type="evidence" value="ECO:0007669"/>
    <property type="project" value="TreeGrafter"/>
</dbReference>
<feature type="transmembrane region" description="Helical" evidence="9">
    <location>
        <begin position="75"/>
        <end position="93"/>
    </location>
</feature>